<protein>
    <submittedName>
        <fullName evidence="2">Methyl-transferase</fullName>
    </submittedName>
</protein>
<dbReference type="InterPro" id="IPR029063">
    <property type="entry name" value="SAM-dependent_MTases_sf"/>
</dbReference>
<name>A0A0W1AJ23_9GAMM</name>
<dbReference type="GO" id="GO:0008757">
    <property type="term" value="F:S-adenosylmethionine-dependent methyltransferase activity"/>
    <property type="evidence" value="ECO:0007669"/>
    <property type="project" value="InterPro"/>
</dbReference>
<accession>A0A0W1AJ23</accession>
<comment type="caution">
    <text evidence="2">The sequence shown here is derived from an EMBL/GenBank/DDBJ whole genome shotgun (WGS) entry which is preliminary data.</text>
</comment>
<dbReference type="SUPFAM" id="SSF53335">
    <property type="entry name" value="S-adenosyl-L-methionine-dependent methyltransferases"/>
    <property type="match status" value="1"/>
</dbReference>
<keyword evidence="2" id="KW-0808">Transferase</keyword>
<sequence>MLIDQQIKHFKALNIWFQSPLGLSVVREFNNQLDLVKECLRGDALLQLGSCSTNPWLDSLSYHSKWLASPFEPHEGISLECSFSQIPLTRNSVDCVLAPMVLEPFDNSFSLIDEIDRILKPMGLIVLFSINPWSLWGAAMKLGLLNCYDHRKISLRTAFHLNRIFLQRGYRQCSLTNFGYIPPVNKKSLITKLTFFDEVGKMIWPYPSGFYCFIAQKYEHIGPSLLAQPVTHLDVKPYKSPLQPATN</sequence>
<dbReference type="EMBL" id="LNZC01000005">
    <property type="protein sequence ID" value="KTD81370.1"/>
    <property type="molecule type" value="Genomic_DNA"/>
</dbReference>
<dbReference type="PATRIC" id="fig|45076.6.peg.711"/>
<feature type="domain" description="Methyltransferase type 11" evidence="1">
    <location>
        <begin position="79"/>
        <end position="127"/>
    </location>
</feature>
<dbReference type="STRING" id="45076.Lwor_0647"/>
<keyword evidence="3" id="KW-1185">Reference proteome</keyword>
<dbReference type="OrthoDB" id="6191410at2"/>
<dbReference type="AlphaFoldDB" id="A0A0W1AJ23"/>
<organism evidence="2 3">
    <name type="scientific">Legionella worsleiensis</name>
    <dbReference type="NCBI Taxonomy" id="45076"/>
    <lineage>
        <taxon>Bacteria</taxon>
        <taxon>Pseudomonadati</taxon>
        <taxon>Pseudomonadota</taxon>
        <taxon>Gammaproteobacteria</taxon>
        <taxon>Legionellales</taxon>
        <taxon>Legionellaceae</taxon>
        <taxon>Legionella</taxon>
    </lineage>
</organism>
<evidence type="ECO:0000259" key="1">
    <source>
        <dbReference type="Pfam" id="PF08241"/>
    </source>
</evidence>
<gene>
    <name evidence="2" type="ORF">Lwor_0647</name>
</gene>
<reference evidence="2 3" key="1">
    <citation type="submission" date="2015-11" db="EMBL/GenBank/DDBJ databases">
        <title>Genomic analysis of 38 Legionella species identifies large and diverse effector repertoires.</title>
        <authorList>
            <person name="Burstein D."/>
            <person name="Amaro F."/>
            <person name="Zusman T."/>
            <person name="Lifshitz Z."/>
            <person name="Cohen O."/>
            <person name="Gilbert J.A."/>
            <person name="Pupko T."/>
            <person name="Shuman H.A."/>
            <person name="Segal G."/>
        </authorList>
    </citation>
    <scope>NUCLEOTIDE SEQUENCE [LARGE SCALE GENOMIC DNA]</scope>
    <source>
        <strain evidence="2 3">ATCC 49508</strain>
    </source>
</reference>
<dbReference type="Proteomes" id="UP000054662">
    <property type="component" value="Unassembled WGS sequence"/>
</dbReference>
<proteinExistence type="predicted"/>
<dbReference type="InterPro" id="IPR013216">
    <property type="entry name" value="Methyltransf_11"/>
</dbReference>
<evidence type="ECO:0000313" key="3">
    <source>
        <dbReference type="Proteomes" id="UP000054662"/>
    </source>
</evidence>
<dbReference type="RefSeq" id="WP_058492482.1">
    <property type="nucleotide sequence ID" value="NZ_CBCRUR010000010.1"/>
</dbReference>
<evidence type="ECO:0000313" key="2">
    <source>
        <dbReference type="EMBL" id="KTD81370.1"/>
    </source>
</evidence>
<dbReference type="Gene3D" id="3.40.50.150">
    <property type="entry name" value="Vaccinia Virus protein VP39"/>
    <property type="match status" value="1"/>
</dbReference>
<dbReference type="Pfam" id="PF08241">
    <property type="entry name" value="Methyltransf_11"/>
    <property type="match status" value="1"/>
</dbReference>